<dbReference type="SUPFAM" id="SSF53756">
    <property type="entry name" value="UDP-Glycosyltransferase/glycogen phosphorylase"/>
    <property type="match status" value="1"/>
</dbReference>
<dbReference type="Pfam" id="PF00534">
    <property type="entry name" value="Glycos_transf_1"/>
    <property type="match status" value="1"/>
</dbReference>
<accession>A0A2G6K8L4</accession>
<feature type="domain" description="Glycosyl transferase family 1" evidence="1">
    <location>
        <begin position="195"/>
        <end position="366"/>
    </location>
</feature>
<protein>
    <recommendedName>
        <fullName evidence="5">Glycosyl transferase family 1</fullName>
    </recommendedName>
</protein>
<evidence type="ECO:0000313" key="3">
    <source>
        <dbReference type="EMBL" id="PIE32004.1"/>
    </source>
</evidence>
<dbReference type="Proteomes" id="UP000230821">
    <property type="component" value="Unassembled WGS sequence"/>
</dbReference>
<comment type="caution">
    <text evidence="3">The sequence shown here is derived from an EMBL/GenBank/DDBJ whole genome shotgun (WGS) entry which is preliminary data.</text>
</comment>
<dbReference type="PANTHER" id="PTHR45947:SF3">
    <property type="entry name" value="SULFOQUINOVOSYL TRANSFERASE SQD2"/>
    <property type="match status" value="1"/>
</dbReference>
<dbReference type="Gene3D" id="3.40.50.2000">
    <property type="entry name" value="Glycogen Phosphorylase B"/>
    <property type="match status" value="2"/>
</dbReference>
<dbReference type="InterPro" id="IPR001296">
    <property type="entry name" value="Glyco_trans_1"/>
</dbReference>
<evidence type="ECO:0000313" key="4">
    <source>
        <dbReference type="Proteomes" id="UP000230821"/>
    </source>
</evidence>
<dbReference type="InterPro" id="IPR028098">
    <property type="entry name" value="Glyco_trans_4-like_N"/>
</dbReference>
<dbReference type="PANTHER" id="PTHR45947">
    <property type="entry name" value="SULFOQUINOVOSYL TRANSFERASE SQD2"/>
    <property type="match status" value="1"/>
</dbReference>
<dbReference type="InterPro" id="IPR050194">
    <property type="entry name" value="Glycosyltransferase_grp1"/>
</dbReference>
<dbReference type="Pfam" id="PF13579">
    <property type="entry name" value="Glyco_trans_4_4"/>
    <property type="match status" value="1"/>
</dbReference>
<reference evidence="3 4" key="1">
    <citation type="submission" date="2017-10" db="EMBL/GenBank/DDBJ databases">
        <title>Novel microbial diversity and functional potential in the marine mammal oral microbiome.</title>
        <authorList>
            <person name="Dudek N.K."/>
            <person name="Sun C.L."/>
            <person name="Burstein D."/>
            <person name="Kantor R.S."/>
            <person name="Aliaga Goltsman D.S."/>
            <person name="Bik E.M."/>
            <person name="Thomas B.C."/>
            <person name="Banfield J.F."/>
            <person name="Relman D.A."/>
        </authorList>
    </citation>
    <scope>NUCLEOTIDE SEQUENCE [LARGE SCALE GENOMIC DNA]</scope>
    <source>
        <strain evidence="3">DOLJORAL78_47_16</strain>
    </source>
</reference>
<name>A0A2G6K8L4_9BACT</name>
<feature type="domain" description="Glycosyltransferase subfamily 4-like N-terminal" evidence="2">
    <location>
        <begin position="15"/>
        <end position="183"/>
    </location>
</feature>
<sequence>MKTCIVTGIFPPDIGGPATYVKRFAYALHQKAYPVRVVTLTPLDGTFSDPLPFRVKRVSRSLPLPLRLVGVFIALLCEGWNCDVWYINGLELPAVLAGKLLRKRLVMKIVSDYAWERAGNQGLTSDNVHEFQCKRQHWKVELHKTLRAWLARLVDMVITPSGHVGNLVRGWHVPEERIQTIYNAVEVLPERLDTKEEAREQLELPEAAAIIVTVGRLIPLKRIDRLIQAIDALNAMEEFQQPVMLLVVGDGPEKNRLTELSAMLNVAELVHFTGQLSRDGVLRALRAADLFVLNSSIEGFSHVLLESMMVGTPVIATAVGGNPELIAHGENGVLIASGNDEELITQLRRMLSEPQLRITLSENGRQTAARYSWDTLLQDTLCVLGCAA</sequence>
<evidence type="ECO:0000259" key="2">
    <source>
        <dbReference type="Pfam" id="PF13579"/>
    </source>
</evidence>
<dbReference type="GO" id="GO:0016757">
    <property type="term" value="F:glycosyltransferase activity"/>
    <property type="evidence" value="ECO:0007669"/>
    <property type="project" value="InterPro"/>
</dbReference>
<gene>
    <name evidence="3" type="ORF">CSA56_16755</name>
</gene>
<evidence type="ECO:0008006" key="5">
    <source>
        <dbReference type="Google" id="ProtNLM"/>
    </source>
</evidence>
<organism evidence="3 4">
    <name type="scientific">candidate division KSB3 bacterium</name>
    <dbReference type="NCBI Taxonomy" id="2044937"/>
    <lineage>
        <taxon>Bacteria</taxon>
        <taxon>candidate division KSB3</taxon>
    </lineage>
</organism>
<proteinExistence type="predicted"/>
<evidence type="ECO:0000259" key="1">
    <source>
        <dbReference type="Pfam" id="PF00534"/>
    </source>
</evidence>
<dbReference type="CDD" id="cd03801">
    <property type="entry name" value="GT4_PimA-like"/>
    <property type="match status" value="1"/>
</dbReference>
<dbReference type="AlphaFoldDB" id="A0A2G6K8L4"/>
<dbReference type="EMBL" id="PDSK01000121">
    <property type="protein sequence ID" value="PIE32004.1"/>
    <property type="molecule type" value="Genomic_DNA"/>
</dbReference>